<evidence type="ECO:0000256" key="7">
    <source>
        <dbReference type="PIRSR" id="PIRSR001123-1"/>
    </source>
</evidence>
<protein>
    <submittedName>
        <fullName evidence="9">M20/M25/M40 family metallo-hydrolase</fullName>
    </submittedName>
</protein>
<sequence>MELKSFIGEMAAAPGLPGYEREVAQLFCREMEALGARTDIDAMSNATACLGEGAPRIMVTAHLDEIGLIVTEILEDGALRFTRMGGVDPRILPGSRVHVYAGGGAAITGVIGAKPPHLLTAADRKKNLELKDMYIDLGMDAARVRELVRVGDLVTLSGPLTELAGDNLAAKTMDDRACVAVMCEAARLLGDVKLAGEVCFVAAAQEEVGSRGAQTAAHRLAPDLAIAIDVTHGTMPDCRPQEIYPLDSVVMSIGPNIHPMMHARMMDTARRNGIKVLESVCGGVTSTDAAATQVAREGIPTLLLELPLKYMHTTVETLNLNTLRETARLLACFVRDTLADWGNIQWQ</sequence>
<comment type="similarity">
    <text evidence="1 6">Belongs to the peptidase M42 family.</text>
</comment>
<reference evidence="9" key="1">
    <citation type="submission" date="2020-10" db="EMBL/GenBank/DDBJ databases">
        <authorList>
            <person name="Gilroy R."/>
        </authorList>
    </citation>
    <scope>NUCLEOTIDE SEQUENCE</scope>
    <source>
        <strain evidence="9">ChiSxjej2B14-8506</strain>
    </source>
</reference>
<dbReference type="PANTHER" id="PTHR32481">
    <property type="entry name" value="AMINOPEPTIDASE"/>
    <property type="match status" value="1"/>
</dbReference>
<dbReference type="EMBL" id="DVNK01000039">
    <property type="protein sequence ID" value="HIU46892.1"/>
    <property type="molecule type" value="Genomic_DNA"/>
</dbReference>
<dbReference type="InterPro" id="IPR008007">
    <property type="entry name" value="Peptidase_M42"/>
</dbReference>
<dbReference type="Pfam" id="PF05343">
    <property type="entry name" value="Peptidase_M42"/>
    <property type="match status" value="1"/>
</dbReference>
<dbReference type="GO" id="GO:0006508">
    <property type="term" value="P:proteolysis"/>
    <property type="evidence" value="ECO:0007669"/>
    <property type="project" value="UniProtKB-KW"/>
</dbReference>
<comment type="cofactor">
    <cofactor evidence="8">
        <name>a divalent metal cation</name>
        <dbReference type="ChEBI" id="CHEBI:60240"/>
    </cofactor>
    <text evidence="8">Binds 2 divalent metal cations per subunit.</text>
</comment>
<feature type="binding site" evidence="8">
    <location>
        <position position="312"/>
    </location>
    <ligand>
        <name>Zn(2+)</name>
        <dbReference type="ChEBI" id="CHEBI:29105"/>
        <label>2</label>
    </ligand>
</feature>
<evidence type="ECO:0000256" key="4">
    <source>
        <dbReference type="ARBA" id="ARBA00022723"/>
    </source>
</evidence>
<accession>A0A9D1LRW8</accession>
<dbReference type="AlphaFoldDB" id="A0A9D1LRW8"/>
<evidence type="ECO:0000256" key="1">
    <source>
        <dbReference type="ARBA" id="ARBA00006272"/>
    </source>
</evidence>
<dbReference type="InterPro" id="IPR051464">
    <property type="entry name" value="Peptidase_M42_aminopept"/>
</dbReference>
<dbReference type="PIRSF" id="PIRSF001123">
    <property type="entry name" value="PepA_GA"/>
    <property type="match status" value="1"/>
</dbReference>
<feature type="binding site" evidence="8">
    <location>
        <position position="174"/>
    </location>
    <ligand>
        <name>Zn(2+)</name>
        <dbReference type="ChEBI" id="CHEBI:29105"/>
        <label>1</label>
    </ligand>
</feature>
<evidence type="ECO:0000256" key="5">
    <source>
        <dbReference type="ARBA" id="ARBA00022801"/>
    </source>
</evidence>
<dbReference type="SUPFAM" id="SSF101821">
    <property type="entry name" value="Aminopeptidase/glucanase lid domain"/>
    <property type="match status" value="1"/>
</dbReference>
<dbReference type="GO" id="GO:0046872">
    <property type="term" value="F:metal ion binding"/>
    <property type="evidence" value="ECO:0007669"/>
    <property type="project" value="UniProtKB-UniRule"/>
</dbReference>
<keyword evidence="5" id="KW-0378">Hydrolase</keyword>
<reference evidence="9" key="2">
    <citation type="journal article" date="2021" name="PeerJ">
        <title>Extensive microbial diversity within the chicken gut microbiome revealed by metagenomics and culture.</title>
        <authorList>
            <person name="Gilroy R."/>
            <person name="Ravi A."/>
            <person name="Getino M."/>
            <person name="Pursley I."/>
            <person name="Horton D.L."/>
            <person name="Alikhan N.F."/>
            <person name="Baker D."/>
            <person name="Gharbi K."/>
            <person name="Hall N."/>
            <person name="Watson M."/>
            <person name="Adriaenssens E.M."/>
            <person name="Foster-Nyarko E."/>
            <person name="Jarju S."/>
            <person name="Secka A."/>
            <person name="Antonio M."/>
            <person name="Oren A."/>
            <person name="Chaudhuri R.R."/>
            <person name="La Ragione R."/>
            <person name="Hildebrand F."/>
            <person name="Pallen M.J."/>
        </authorList>
    </citation>
    <scope>NUCLEOTIDE SEQUENCE</scope>
    <source>
        <strain evidence="9">ChiSxjej2B14-8506</strain>
    </source>
</reference>
<feature type="binding site" evidence="8">
    <location>
        <position position="174"/>
    </location>
    <ligand>
        <name>Zn(2+)</name>
        <dbReference type="ChEBI" id="CHEBI:29105"/>
        <label>2</label>
    </ligand>
</feature>
<keyword evidence="4 8" id="KW-0479">Metal-binding</keyword>
<dbReference type="Gene3D" id="3.40.630.10">
    <property type="entry name" value="Zn peptidases"/>
    <property type="match status" value="1"/>
</dbReference>
<dbReference type="SUPFAM" id="SSF53187">
    <property type="entry name" value="Zn-dependent exopeptidases"/>
    <property type="match status" value="1"/>
</dbReference>
<evidence type="ECO:0000256" key="6">
    <source>
        <dbReference type="PIRNR" id="PIRNR001123"/>
    </source>
</evidence>
<evidence type="ECO:0000313" key="9">
    <source>
        <dbReference type="EMBL" id="HIU46892.1"/>
    </source>
</evidence>
<dbReference type="Gene3D" id="2.40.30.40">
    <property type="entry name" value="Peptidase M42, domain 2"/>
    <property type="match status" value="1"/>
</dbReference>
<feature type="binding site" evidence="8">
    <location>
        <position position="229"/>
    </location>
    <ligand>
        <name>Zn(2+)</name>
        <dbReference type="ChEBI" id="CHEBI:29105"/>
        <label>1</label>
    </ligand>
</feature>
<dbReference type="Proteomes" id="UP000824123">
    <property type="component" value="Unassembled WGS sequence"/>
</dbReference>
<dbReference type="GO" id="GO:0004177">
    <property type="term" value="F:aminopeptidase activity"/>
    <property type="evidence" value="ECO:0007669"/>
    <property type="project" value="UniProtKB-UniRule"/>
</dbReference>
<proteinExistence type="inferred from homology"/>
<comment type="caution">
    <text evidence="9">The sequence shown here is derived from an EMBL/GenBank/DDBJ whole genome shotgun (WGS) entry which is preliminary data.</text>
</comment>
<keyword evidence="3" id="KW-0645">Protease</keyword>
<evidence type="ECO:0000313" key="10">
    <source>
        <dbReference type="Proteomes" id="UP000824123"/>
    </source>
</evidence>
<feature type="binding site" evidence="8">
    <location>
        <position position="207"/>
    </location>
    <ligand>
        <name>Zn(2+)</name>
        <dbReference type="ChEBI" id="CHEBI:29105"/>
        <label>2</label>
    </ligand>
</feature>
<name>A0A9D1LRW8_9FIRM</name>
<feature type="binding site" evidence="8">
    <location>
        <position position="62"/>
    </location>
    <ligand>
        <name>Zn(2+)</name>
        <dbReference type="ChEBI" id="CHEBI:29105"/>
        <label>1</label>
    </ligand>
</feature>
<dbReference type="InterPro" id="IPR023367">
    <property type="entry name" value="Peptidase_M42_dom2"/>
</dbReference>
<organism evidence="9 10">
    <name type="scientific">Candidatus Fimadaptatus faecigallinarum</name>
    <dbReference type="NCBI Taxonomy" id="2840814"/>
    <lineage>
        <taxon>Bacteria</taxon>
        <taxon>Bacillati</taxon>
        <taxon>Bacillota</taxon>
        <taxon>Clostridia</taxon>
        <taxon>Eubacteriales</taxon>
        <taxon>Candidatus Fimadaptatus</taxon>
    </lineage>
</organism>
<feature type="active site" description="Proton acceptor" evidence="7">
    <location>
        <position position="206"/>
    </location>
</feature>
<evidence type="ECO:0000256" key="8">
    <source>
        <dbReference type="PIRSR" id="PIRSR001123-2"/>
    </source>
</evidence>
<dbReference type="PANTHER" id="PTHR32481:SF20">
    <property type="entry name" value="AMINOPEPTIDASE YSDC"/>
    <property type="match status" value="1"/>
</dbReference>
<keyword evidence="2" id="KW-0031">Aminopeptidase</keyword>
<gene>
    <name evidence="9" type="ORF">IAC59_06500</name>
</gene>
<evidence type="ECO:0000256" key="2">
    <source>
        <dbReference type="ARBA" id="ARBA00022438"/>
    </source>
</evidence>
<evidence type="ECO:0000256" key="3">
    <source>
        <dbReference type="ARBA" id="ARBA00022670"/>
    </source>
</evidence>